<evidence type="ECO:0000256" key="1">
    <source>
        <dbReference type="PROSITE-ProRule" id="PRU00047"/>
    </source>
</evidence>
<sequence>MTRSTRNTAGAGGSSDGDRRIGAAAEQFPDQDTQVNVETNREDVRLVSAGVADTSITTALASIDLSGFSFEKRLAIEDLQEFVTMFRQYNGVALMTQMVRRLPFSSIMNAGILAREEFVSFLMNTEVPGFRATDPRVSTEEKFRRIYDNARSTSIDQGSTVRADEPSPSNHRTGSRDGEVSGMAAISLLTSSNPATGRTLAQSAADMSKLVRSDMIFHMDEFVDKVSYRAWKEELALSFVRAEVAAEHRPLLVGLTLGGAIKEHYQQNARYDAPISDVFAILDNKVFSGEYNEHMMHNFETTKFSDLVVRMRGARTKAILYTLYHRVLKYAQNCLPDEYLGDKRLLRALRNAVEDEHFASGVLLKNFDKADDLYEHLAGCLNRRARQRTDNSDRRIHANAANTRQLVEGPIATSNRPLFARDLRHVRDQDSRRANHADSRACLNCNQPGHLFRACPSPLRPELQRQLATQPVRSLLQTFDFEYDCPSTAQEPTESPDDTQQDDEFYGPVPYAQNDSGEEHGVPDN</sequence>
<dbReference type="InterPro" id="IPR001878">
    <property type="entry name" value="Znf_CCHC"/>
</dbReference>
<evidence type="ECO:0000313" key="5">
    <source>
        <dbReference type="Proteomes" id="UP000324585"/>
    </source>
</evidence>
<feature type="domain" description="CCHC-type" evidence="3">
    <location>
        <begin position="442"/>
        <end position="457"/>
    </location>
</feature>
<dbReference type="SMART" id="SM00343">
    <property type="entry name" value="ZnF_C2HC"/>
    <property type="match status" value="1"/>
</dbReference>
<organism evidence="4 5">
    <name type="scientific">Porphyridium purpureum</name>
    <name type="common">Red alga</name>
    <name type="synonym">Porphyridium cruentum</name>
    <dbReference type="NCBI Taxonomy" id="35688"/>
    <lineage>
        <taxon>Eukaryota</taxon>
        <taxon>Rhodophyta</taxon>
        <taxon>Bangiophyceae</taxon>
        <taxon>Porphyridiales</taxon>
        <taxon>Porphyridiaceae</taxon>
        <taxon>Porphyridium</taxon>
    </lineage>
</organism>
<evidence type="ECO:0000259" key="3">
    <source>
        <dbReference type="PROSITE" id="PS50158"/>
    </source>
</evidence>
<proteinExistence type="predicted"/>
<name>A0A5J4YMZ2_PORPP</name>
<feature type="compositionally biased region" description="Acidic residues" evidence="2">
    <location>
        <begin position="494"/>
        <end position="505"/>
    </location>
</feature>
<keyword evidence="1" id="KW-0862">Zinc</keyword>
<comment type="caution">
    <text evidence="4">The sequence shown here is derived from an EMBL/GenBank/DDBJ whole genome shotgun (WGS) entry which is preliminary data.</text>
</comment>
<dbReference type="Gene3D" id="4.10.60.10">
    <property type="entry name" value="Zinc finger, CCHC-type"/>
    <property type="match status" value="1"/>
</dbReference>
<dbReference type="SUPFAM" id="SSF57756">
    <property type="entry name" value="Retrovirus zinc finger-like domains"/>
    <property type="match status" value="1"/>
</dbReference>
<keyword evidence="1" id="KW-0479">Metal-binding</keyword>
<gene>
    <name evidence="4" type="ORF">FVE85_9143</name>
</gene>
<dbReference type="PROSITE" id="PS50158">
    <property type="entry name" value="ZF_CCHC"/>
    <property type="match status" value="1"/>
</dbReference>
<dbReference type="GO" id="GO:0003676">
    <property type="term" value="F:nucleic acid binding"/>
    <property type="evidence" value="ECO:0007669"/>
    <property type="project" value="InterPro"/>
</dbReference>
<protein>
    <recommendedName>
        <fullName evidence="3">CCHC-type domain-containing protein</fullName>
    </recommendedName>
</protein>
<evidence type="ECO:0000256" key="2">
    <source>
        <dbReference type="SAM" id="MobiDB-lite"/>
    </source>
</evidence>
<reference evidence="5" key="1">
    <citation type="journal article" date="2019" name="Nat. Commun.">
        <title>Expansion of phycobilisome linker gene families in mesophilic red algae.</title>
        <authorList>
            <person name="Lee J."/>
            <person name="Kim D."/>
            <person name="Bhattacharya D."/>
            <person name="Yoon H.S."/>
        </authorList>
    </citation>
    <scope>NUCLEOTIDE SEQUENCE [LARGE SCALE GENOMIC DNA]</scope>
    <source>
        <strain evidence="5">CCMP 1328</strain>
    </source>
</reference>
<keyword evidence="1" id="KW-0863">Zinc-finger</keyword>
<dbReference type="GO" id="GO:0008270">
    <property type="term" value="F:zinc ion binding"/>
    <property type="evidence" value="ECO:0007669"/>
    <property type="project" value="UniProtKB-KW"/>
</dbReference>
<evidence type="ECO:0000313" key="4">
    <source>
        <dbReference type="EMBL" id="KAA8492871.1"/>
    </source>
</evidence>
<accession>A0A5J4YMZ2</accession>
<dbReference type="InterPro" id="IPR036875">
    <property type="entry name" value="Znf_CCHC_sf"/>
</dbReference>
<feature type="region of interest" description="Disordered" evidence="2">
    <location>
        <begin position="484"/>
        <end position="525"/>
    </location>
</feature>
<dbReference type="AlphaFoldDB" id="A0A5J4YMZ2"/>
<dbReference type="EMBL" id="VRMN01000008">
    <property type="protein sequence ID" value="KAA8492871.1"/>
    <property type="molecule type" value="Genomic_DNA"/>
</dbReference>
<keyword evidence="5" id="KW-1185">Reference proteome</keyword>
<dbReference type="Proteomes" id="UP000324585">
    <property type="component" value="Unassembled WGS sequence"/>
</dbReference>
<feature type="region of interest" description="Disordered" evidence="2">
    <location>
        <begin position="154"/>
        <end position="178"/>
    </location>
</feature>
<feature type="region of interest" description="Disordered" evidence="2">
    <location>
        <begin position="1"/>
        <end position="30"/>
    </location>
</feature>